<comment type="subcellular location">
    <subcellularLocation>
        <location evidence="1">Nucleus</location>
    </subcellularLocation>
</comment>
<keyword evidence="5" id="KW-0539">Nucleus</keyword>
<accession>A0AAN7MEU8</accession>
<dbReference type="AlphaFoldDB" id="A0AAN7MEU8"/>
<sequence length="311" mass="34711">MGSLPPELCFGGRPAFVPRAISDLIRDISADDLIRRLEDEIRKIDGLKRELPICMVLLRGAIASVKLEAVKSTVKPVTAEFIPLKKDCDDTEVESTNNKEKDTTDDNLDTLDLQLCSFDNNYHEKKIHAFLKNESTTAEDVLESCKSRTAGREFMQLKVFSAPVAAVFPCKEDKVELSAHSSLSLFMPGRKNSREENASAGTRTNFGQPLVHTAQSISRSEAPQQSARKQRRCWSPELHRRFVNALQQLGGSQAATPKQIRELMQVEGLTNDEVKSHLQKYRLHTRRLPIAAASSSDEPVCALGSLWQSHD</sequence>
<evidence type="ECO:0000256" key="4">
    <source>
        <dbReference type="ARBA" id="ARBA00023163"/>
    </source>
</evidence>
<comment type="caution">
    <text evidence="7">The sequence shown here is derived from an EMBL/GenBank/DDBJ whole genome shotgun (WGS) entry which is preliminary data.</text>
</comment>
<name>A0AAN7MEU8_TRANT</name>
<evidence type="ECO:0000313" key="8">
    <source>
        <dbReference type="Proteomes" id="UP001346149"/>
    </source>
</evidence>
<dbReference type="InterPro" id="IPR009057">
    <property type="entry name" value="Homeodomain-like_sf"/>
</dbReference>
<keyword evidence="2" id="KW-0805">Transcription regulation</keyword>
<dbReference type="InterPro" id="IPR058673">
    <property type="entry name" value="HHO5-like_N"/>
</dbReference>
<organism evidence="7 8">
    <name type="scientific">Trapa natans</name>
    <name type="common">Water chestnut</name>
    <dbReference type="NCBI Taxonomy" id="22666"/>
    <lineage>
        <taxon>Eukaryota</taxon>
        <taxon>Viridiplantae</taxon>
        <taxon>Streptophyta</taxon>
        <taxon>Embryophyta</taxon>
        <taxon>Tracheophyta</taxon>
        <taxon>Spermatophyta</taxon>
        <taxon>Magnoliopsida</taxon>
        <taxon>eudicotyledons</taxon>
        <taxon>Gunneridae</taxon>
        <taxon>Pentapetalae</taxon>
        <taxon>rosids</taxon>
        <taxon>malvids</taxon>
        <taxon>Myrtales</taxon>
        <taxon>Lythraceae</taxon>
        <taxon>Trapa</taxon>
    </lineage>
</organism>
<protein>
    <recommendedName>
        <fullName evidence="6">HTH myb-type domain-containing protein</fullName>
    </recommendedName>
</protein>
<dbReference type="PANTHER" id="PTHR31003">
    <property type="entry name" value="MYB FAMILY TRANSCRIPTION FACTOR"/>
    <property type="match status" value="1"/>
</dbReference>
<proteinExistence type="predicted"/>
<dbReference type="InterPro" id="IPR044787">
    <property type="entry name" value="HHO5-like"/>
</dbReference>
<dbReference type="Proteomes" id="UP001346149">
    <property type="component" value="Unassembled WGS sequence"/>
</dbReference>
<reference evidence="7 8" key="1">
    <citation type="journal article" date="2023" name="Hortic Res">
        <title>Pangenome of water caltrop reveals structural variations and asymmetric subgenome divergence after allopolyploidization.</title>
        <authorList>
            <person name="Zhang X."/>
            <person name="Chen Y."/>
            <person name="Wang L."/>
            <person name="Yuan Y."/>
            <person name="Fang M."/>
            <person name="Shi L."/>
            <person name="Lu R."/>
            <person name="Comes H.P."/>
            <person name="Ma Y."/>
            <person name="Chen Y."/>
            <person name="Huang G."/>
            <person name="Zhou Y."/>
            <person name="Zheng Z."/>
            <person name="Qiu Y."/>
        </authorList>
    </citation>
    <scope>NUCLEOTIDE SEQUENCE [LARGE SCALE GENOMIC DNA]</scope>
    <source>
        <strain evidence="7">F231</strain>
    </source>
</reference>
<dbReference type="PANTHER" id="PTHR31003:SF3">
    <property type="entry name" value="HOMEODOMAIN-LIKE SUPERFAMILY PROTEIN-RELATED"/>
    <property type="match status" value="1"/>
</dbReference>
<dbReference type="EMBL" id="JAXQNO010000001">
    <property type="protein sequence ID" value="KAK4804129.1"/>
    <property type="molecule type" value="Genomic_DNA"/>
</dbReference>
<evidence type="ECO:0000313" key="7">
    <source>
        <dbReference type="EMBL" id="KAK4804129.1"/>
    </source>
</evidence>
<dbReference type="InterPro" id="IPR006447">
    <property type="entry name" value="Myb_dom_plants"/>
</dbReference>
<dbReference type="InterPro" id="IPR001005">
    <property type="entry name" value="SANT/Myb"/>
</dbReference>
<dbReference type="PROSITE" id="PS51294">
    <property type="entry name" value="HTH_MYB"/>
    <property type="match status" value="1"/>
</dbReference>
<gene>
    <name evidence="7" type="ORF">SAY86_003946</name>
</gene>
<evidence type="ECO:0000256" key="3">
    <source>
        <dbReference type="ARBA" id="ARBA00023125"/>
    </source>
</evidence>
<keyword evidence="8" id="KW-1185">Reference proteome</keyword>
<dbReference type="InterPro" id="IPR017930">
    <property type="entry name" value="Myb_dom"/>
</dbReference>
<evidence type="ECO:0000256" key="5">
    <source>
        <dbReference type="ARBA" id="ARBA00023242"/>
    </source>
</evidence>
<evidence type="ECO:0000256" key="1">
    <source>
        <dbReference type="ARBA" id="ARBA00004123"/>
    </source>
</evidence>
<dbReference type="Gene3D" id="1.10.10.60">
    <property type="entry name" value="Homeodomain-like"/>
    <property type="match status" value="1"/>
</dbReference>
<dbReference type="NCBIfam" id="TIGR01557">
    <property type="entry name" value="myb_SHAQKYF"/>
    <property type="match status" value="1"/>
</dbReference>
<dbReference type="GO" id="GO:0003700">
    <property type="term" value="F:DNA-binding transcription factor activity"/>
    <property type="evidence" value="ECO:0007669"/>
    <property type="project" value="InterPro"/>
</dbReference>
<dbReference type="Pfam" id="PF26575">
    <property type="entry name" value="HHO5_N"/>
    <property type="match status" value="1"/>
</dbReference>
<dbReference type="Pfam" id="PF00249">
    <property type="entry name" value="Myb_DNA-binding"/>
    <property type="match status" value="1"/>
</dbReference>
<keyword evidence="4" id="KW-0804">Transcription</keyword>
<keyword evidence="3" id="KW-0238">DNA-binding</keyword>
<dbReference type="SUPFAM" id="SSF46689">
    <property type="entry name" value="Homeodomain-like"/>
    <property type="match status" value="1"/>
</dbReference>
<evidence type="ECO:0000259" key="6">
    <source>
        <dbReference type="PROSITE" id="PS51294"/>
    </source>
</evidence>
<dbReference type="GO" id="GO:0003677">
    <property type="term" value="F:DNA binding"/>
    <property type="evidence" value="ECO:0007669"/>
    <property type="project" value="UniProtKB-KW"/>
</dbReference>
<feature type="domain" description="HTH myb-type" evidence="6">
    <location>
        <begin position="226"/>
        <end position="286"/>
    </location>
</feature>
<evidence type="ECO:0000256" key="2">
    <source>
        <dbReference type="ARBA" id="ARBA00023015"/>
    </source>
</evidence>
<dbReference type="FunFam" id="1.10.10.60:FF:000002">
    <property type="entry name" value="Myb family transcription factor"/>
    <property type="match status" value="1"/>
</dbReference>
<dbReference type="GO" id="GO:0005634">
    <property type="term" value="C:nucleus"/>
    <property type="evidence" value="ECO:0007669"/>
    <property type="project" value="UniProtKB-SubCell"/>
</dbReference>